<dbReference type="InterPro" id="IPR023213">
    <property type="entry name" value="CAT-like_dom_sf"/>
</dbReference>
<accession>A0A6G9XQY0</accession>
<name>A0A6G9XQY0_NOCBR</name>
<reference evidence="1 2" key="1">
    <citation type="journal article" date="2019" name="ACS Chem. Biol.">
        <title>Identification and Mobilization of a Cryptic Antibiotic Biosynthesis Gene Locus from a Human-Pathogenic Nocardia Isolate.</title>
        <authorList>
            <person name="Herisse M."/>
            <person name="Ishida K."/>
            <person name="Porter J.L."/>
            <person name="Howden B."/>
            <person name="Hertweck C."/>
            <person name="Stinear T.P."/>
            <person name="Pidot S.J."/>
        </authorList>
    </citation>
    <scope>NUCLEOTIDE SEQUENCE [LARGE SCALE GENOMIC DNA]</scope>
    <source>
        <strain evidence="1 2">AUSMDU00024985</strain>
    </source>
</reference>
<dbReference type="AlphaFoldDB" id="A0A6G9XQY0"/>
<evidence type="ECO:0000313" key="2">
    <source>
        <dbReference type="Proteomes" id="UP000501705"/>
    </source>
</evidence>
<dbReference type="Proteomes" id="UP000501705">
    <property type="component" value="Chromosome"/>
</dbReference>
<organism evidence="1 2">
    <name type="scientific">Nocardia brasiliensis</name>
    <dbReference type="NCBI Taxonomy" id="37326"/>
    <lineage>
        <taxon>Bacteria</taxon>
        <taxon>Bacillati</taxon>
        <taxon>Actinomycetota</taxon>
        <taxon>Actinomycetes</taxon>
        <taxon>Mycobacteriales</taxon>
        <taxon>Nocardiaceae</taxon>
        <taxon>Nocardia</taxon>
    </lineage>
</organism>
<protein>
    <recommendedName>
        <fullName evidence="3">Diacylglycerol O-acyltransferase</fullName>
    </recommendedName>
</protein>
<sequence length="448" mass="48273">MPAPMNRLTPDDDLFRRVDRLFGSVIVNQFALLFDRPLDREVVRTFHAHLAAGFLARRVVTSRIPLARPWWQPALSSIPLVWQQDPVGADALVDWLADQAEATFDPETGRLWRLSVAPYGTGSVLSLVISHIAADGSGAVGAIGDALARVAADLPVSRADSSGALVGAAPERGLWRRNLADATGQFWAITTGIVRAVRARGITEPPRPPRPHDTVVPMGERFHPAEVIVNLPLAQWEHVAAANGGTANGLMLGAALGVLGRSGRIRDGDLARIEIPRSLRGPDDPRGNATTGIPISVPYRKGELADLGAIRSATKAAITAYDDPARIPPLQHLQPLQMVIPDAVARRLARTSTAPLCLCTNLGSAAGPLLHLGADRARAVLLRPMLKEAETEMYRRTEAGLNMSWCSDGEQVFLAVTAADPDHFPTRAALRGFVEEEFAAWSLSPVFW</sequence>
<proteinExistence type="predicted"/>
<dbReference type="RefSeq" id="WP_167462392.1">
    <property type="nucleotide sequence ID" value="NZ_CP046171.1"/>
</dbReference>
<dbReference type="Gene3D" id="3.30.559.10">
    <property type="entry name" value="Chloramphenicol acetyltransferase-like domain"/>
    <property type="match status" value="1"/>
</dbReference>
<evidence type="ECO:0008006" key="3">
    <source>
        <dbReference type="Google" id="ProtNLM"/>
    </source>
</evidence>
<dbReference type="SUPFAM" id="SSF52777">
    <property type="entry name" value="CoA-dependent acyltransferases"/>
    <property type="match status" value="1"/>
</dbReference>
<evidence type="ECO:0000313" key="1">
    <source>
        <dbReference type="EMBL" id="QIS03324.1"/>
    </source>
</evidence>
<dbReference type="EMBL" id="CP046171">
    <property type="protein sequence ID" value="QIS03324.1"/>
    <property type="molecule type" value="Genomic_DNA"/>
</dbReference>
<gene>
    <name evidence="1" type="ORF">F5X71_14245</name>
</gene>